<protein>
    <recommendedName>
        <fullName evidence="2">CsbD-like domain-containing protein</fullName>
    </recommendedName>
</protein>
<organism evidence="3 4">
    <name type="scientific">Thalassospira alkalitolerans</name>
    <dbReference type="NCBI Taxonomy" id="1293890"/>
    <lineage>
        <taxon>Bacteria</taxon>
        <taxon>Pseudomonadati</taxon>
        <taxon>Pseudomonadota</taxon>
        <taxon>Alphaproteobacteria</taxon>
        <taxon>Rhodospirillales</taxon>
        <taxon>Thalassospiraceae</taxon>
        <taxon>Thalassospira</taxon>
    </lineage>
</organism>
<dbReference type="EMBL" id="JFKB01000001">
    <property type="protein sequence ID" value="OSQ50401.1"/>
    <property type="molecule type" value="Genomic_DNA"/>
</dbReference>
<dbReference type="PANTHER" id="PTHR34977">
    <property type="entry name" value="UPF0337 PROTEIN YJBJ"/>
    <property type="match status" value="1"/>
</dbReference>
<feature type="domain" description="CsbD-like" evidence="2">
    <location>
        <begin position="4"/>
        <end position="55"/>
    </location>
</feature>
<evidence type="ECO:0000259" key="2">
    <source>
        <dbReference type="Pfam" id="PF05532"/>
    </source>
</evidence>
<dbReference type="SUPFAM" id="SSF69047">
    <property type="entry name" value="Hypothetical protein YjbJ"/>
    <property type="match status" value="1"/>
</dbReference>
<dbReference type="Gene3D" id="1.10.1470.10">
    <property type="entry name" value="YjbJ"/>
    <property type="match status" value="1"/>
</dbReference>
<dbReference type="InterPro" id="IPR050423">
    <property type="entry name" value="UPF0337_stress_rsp"/>
</dbReference>
<dbReference type="AlphaFoldDB" id="A0A1Y2LGW0"/>
<dbReference type="PIRSF" id="PIRSF039008">
    <property type="entry name" value="YjbJ"/>
    <property type="match status" value="1"/>
</dbReference>
<accession>A0A1Y2LGW0</accession>
<reference evidence="3 4" key="1">
    <citation type="submission" date="2014-03" db="EMBL/GenBank/DDBJ databases">
        <title>The draft genome sequence of Thalassospira alkalitolerans JCM 18968.</title>
        <authorList>
            <person name="Lai Q."/>
            <person name="Shao Z."/>
        </authorList>
    </citation>
    <scope>NUCLEOTIDE SEQUENCE [LARGE SCALE GENOMIC DNA]</scope>
    <source>
        <strain evidence="3 4">JCM 18968</strain>
    </source>
</reference>
<dbReference type="STRING" id="1293890.TALK_02840"/>
<evidence type="ECO:0000313" key="3">
    <source>
        <dbReference type="EMBL" id="OSQ50401.1"/>
    </source>
</evidence>
<dbReference type="InterPro" id="IPR008462">
    <property type="entry name" value="CsbD"/>
</dbReference>
<keyword evidence="4" id="KW-1185">Reference proteome</keyword>
<proteinExistence type="inferred from homology"/>
<dbReference type="Pfam" id="PF05532">
    <property type="entry name" value="CsbD"/>
    <property type="match status" value="1"/>
</dbReference>
<gene>
    <name evidence="3" type="ORF">TALK_02840</name>
</gene>
<evidence type="ECO:0000313" key="4">
    <source>
        <dbReference type="Proteomes" id="UP000193396"/>
    </source>
</evidence>
<name>A0A1Y2LGW0_9PROT</name>
<comment type="caution">
    <text evidence="3">The sequence shown here is derived from an EMBL/GenBank/DDBJ whole genome shotgun (WGS) entry which is preliminary data.</text>
</comment>
<evidence type="ECO:0000256" key="1">
    <source>
        <dbReference type="ARBA" id="ARBA00009129"/>
    </source>
</evidence>
<dbReference type="RefSeq" id="WP_085615591.1">
    <property type="nucleotide sequence ID" value="NZ_CAXBPE010000003.1"/>
</dbReference>
<dbReference type="InterPro" id="IPR026042">
    <property type="entry name" value="YjbJ"/>
</dbReference>
<comment type="similarity">
    <text evidence="1">Belongs to the UPF0337 (CsbD) family.</text>
</comment>
<dbReference type="Proteomes" id="UP000193396">
    <property type="component" value="Unassembled WGS sequence"/>
</dbReference>
<sequence length="65" mass="7934">MNWDQIQGRWKQMRGNIKREWGRLTDDDVNQTQGQRDKLIGLIQEAYGVEREEADRQIRNWFSRL</sequence>
<dbReference type="PANTHER" id="PTHR34977:SF1">
    <property type="entry name" value="UPF0337 PROTEIN YJBJ"/>
    <property type="match status" value="1"/>
</dbReference>
<dbReference type="InterPro" id="IPR036629">
    <property type="entry name" value="YjbJ_sf"/>
</dbReference>
<dbReference type="OrthoDB" id="9796058at2"/>